<dbReference type="PANTHER" id="PTHR11070">
    <property type="entry name" value="UVRD / RECB / PCRA DNA HELICASE FAMILY MEMBER"/>
    <property type="match status" value="1"/>
</dbReference>
<dbReference type="InterPro" id="IPR000212">
    <property type="entry name" value="DNA_helicase_UvrD/REP"/>
</dbReference>
<keyword evidence="5" id="KW-0413">Isomerase</keyword>
<dbReference type="Gene3D" id="3.30.2310.20">
    <property type="entry name" value="RelE-like"/>
    <property type="match status" value="1"/>
</dbReference>
<keyword evidence="3 9" id="KW-0347">Helicase</keyword>
<dbReference type="InterPro" id="IPR027417">
    <property type="entry name" value="P-loop_NTPase"/>
</dbReference>
<dbReference type="InterPro" id="IPR035093">
    <property type="entry name" value="RelE/ParE_toxin_dom_sf"/>
</dbReference>
<organism evidence="11 12">
    <name type="scientific">Sphaerimonospora cavernae</name>
    <dbReference type="NCBI Taxonomy" id="1740611"/>
    <lineage>
        <taxon>Bacteria</taxon>
        <taxon>Bacillati</taxon>
        <taxon>Actinomycetota</taxon>
        <taxon>Actinomycetes</taxon>
        <taxon>Streptosporangiales</taxon>
        <taxon>Streptosporangiaceae</taxon>
        <taxon>Sphaerimonospora</taxon>
    </lineage>
</organism>
<evidence type="ECO:0000256" key="9">
    <source>
        <dbReference type="PROSITE-ProRule" id="PRU00560"/>
    </source>
</evidence>
<comment type="caution">
    <text evidence="11">The sequence shown here is derived from an EMBL/GenBank/DDBJ whole genome shotgun (WGS) entry which is preliminary data.</text>
</comment>
<feature type="domain" description="UvrD-like helicase ATP-binding" evidence="10">
    <location>
        <begin position="265"/>
        <end position="575"/>
    </location>
</feature>
<comment type="catalytic activity">
    <reaction evidence="6">
        <text>Couples ATP hydrolysis with the unwinding of duplex DNA by translocating in the 3'-5' direction.</text>
        <dbReference type="EC" id="5.6.2.4"/>
    </reaction>
</comment>
<evidence type="ECO:0000313" key="11">
    <source>
        <dbReference type="EMBL" id="MFC0864305.1"/>
    </source>
</evidence>
<dbReference type="InterPro" id="IPR014016">
    <property type="entry name" value="UvrD-like_ATP-bd"/>
</dbReference>
<evidence type="ECO:0000256" key="8">
    <source>
        <dbReference type="ARBA" id="ARBA00048988"/>
    </source>
</evidence>
<evidence type="ECO:0000256" key="4">
    <source>
        <dbReference type="ARBA" id="ARBA00022840"/>
    </source>
</evidence>
<dbReference type="EC" id="5.6.2.4" evidence="7"/>
<dbReference type="RefSeq" id="WP_394302428.1">
    <property type="nucleotide sequence ID" value="NZ_JBHMQT010000039.1"/>
</dbReference>
<dbReference type="Proteomes" id="UP001589870">
    <property type="component" value="Unassembled WGS sequence"/>
</dbReference>
<feature type="binding site" evidence="9">
    <location>
        <begin position="286"/>
        <end position="293"/>
    </location>
    <ligand>
        <name>ATP</name>
        <dbReference type="ChEBI" id="CHEBI:30616"/>
    </ligand>
</feature>
<keyword evidence="1 9" id="KW-0547">Nucleotide-binding</keyword>
<accession>A0ABV6U775</accession>
<gene>
    <name evidence="11" type="ORF">ACFHYQ_18590</name>
</gene>
<dbReference type="SUPFAM" id="SSF52540">
    <property type="entry name" value="P-loop containing nucleoside triphosphate hydrolases"/>
    <property type="match status" value="1"/>
</dbReference>
<keyword evidence="4 9" id="KW-0067">ATP-binding</keyword>
<keyword evidence="12" id="KW-1185">Reference proteome</keyword>
<evidence type="ECO:0000256" key="7">
    <source>
        <dbReference type="ARBA" id="ARBA00034808"/>
    </source>
</evidence>
<dbReference type="EMBL" id="JBHMQT010000039">
    <property type="protein sequence ID" value="MFC0864305.1"/>
    <property type="molecule type" value="Genomic_DNA"/>
</dbReference>
<dbReference type="SUPFAM" id="SSF143011">
    <property type="entry name" value="RelE-like"/>
    <property type="match status" value="1"/>
</dbReference>
<dbReference type="Gene3D" id="3.40.50.300">
    <property type="entry name" value="P-loop containing nucleotide triphosphate hydrolases"/>
    <property type="match status" value="2"/>
</dbReference>
<sequence>MSRATLRLLDKADKEILKLPRAVKGAIYDFQHKFRQDPESPGLRFKQLKGHPRLYSARVNLDYRALLLHAGGGDYILVAVKPRQEVYDNLDKFAYQINPVTGGIEFLDLLTIEETVVLAPPVSPLSPVPPVPPVSQASPVPPAPGEEIPARPEPLFAKFSAETLLSLGVAGPLLGLIAKIATEDELLGLTAYAPQLTAEVLLALYDGKTVDEVMDQVTAPVAVEENVDADDYQAALARPATVVTTEDTALQEVLEEGDFGRWRVFLHPAQRKIVERAYSGPARVSGGPGTGKTIVALHRVKHLVERLGPGQGKDVLLTTFNKNLAADLRRRLFDLAGQEVVKRVDIVNIDKLASGLVSATQAGSGRQWIDDTKAVIEWQGLLDELGEHRWDPEFLHDEWSQVILGQGVATRAEYFRARRAGRGRAISRQDRAEIWKLIERYVMRLDDRKLWTFRQVAERAARLAIERARAVASYQAGQVSSVKLQHDSGIWYRHPYRHIVVDEAQDLSAAHWRMLRAMVPEGPDDLFIAGDTHQRIYANHISLGSLGINIRGRSSKLSLSYRTTHEILRTACRLVGEDEWDDLDDGNDDLTGYRSVLRGPEPVLTPYPTWAAELDGIVERVREWGGGSIAVCVPERQMVAEVENRLGRAGIMAASIGPDGPKLIEALVHVGTMHRFKGLEYQRMILAGVAEGLLPGRRVLAFEKDDPLRFRRESQRARSLLFVAATRARDSVVISWHGAKSRFLP</sequence>
<dbReference type="Pfam" id="PF13361">
    <property type="entry name" value="UvrD_C"/>
    <property type="match status" value="1"/>
</dbReference>
<keyword evidence="2 9" id="KW-0378">Hydrolase</keyword>
<protein>
    <recommendedName>
        <fullName evidence="7">DNA 3'-5' helicase</fullName>
        <ecNumber evidence="7">5.6.2.4</ecNumber>
    </recommendedName>
</protein>
<evidence type="ECO:0000256" key="6">
    <source>
        <dbReference type="ARBA" id="ARBA00034617"/>
    </source>
</evidence>
<evidence type="ECO:0000313" key="12">
    <source>
        <dbReference type="Proteomes" id="UP001589870"/>
    </source>
</evidence>
<proteinExistence type="predicted"/>
<dbReference type="InterPro" id="IPR014017">
    <property type="entry name" value="DNA_helicase_UvrD-like_C"/>
</dbReference>
<name>A0ABV6U775_9ACTN</name>
<dbReference type="PROSITE" id="PS51198">
    <property type="entry name" value="UVRD_HELICASE_ATP_BIND"/>
    <property type="match status" value="1"/>
</dbReference>
<evidence type="ECO:0000256" key="1">
    <source>
        <dbReference type="ARBA" id="ARBA00022741"/>
    </source>
</evidence>
<dbReference type="Pfam" id="PF00580">
    <property type="entry name" value="UvrD-helicase"/>
    <property type="match status" value="1"/>
</dbReference>
<reference evidence="11 12" key="1">
    <citation type="submission" date="2024-09" db="EMBL/GenBank/DDBJ databases">
        <authorList>
            <person name="Sun Q."/>
            <person name="Mori K."/>
        </authorList>
    </citation>
    <scope>NUCLEOTIDE SEQUENCE [LARGE SCALE GENOMIC DNA]</scope>
    <source>
        <strain evidence="11 12">TBRC 1851</strain>
    </source>
</reference>
<evidence type="ECO:0000259" key="10">
    <source>
        <dbReference type="PROSITE" id="PS51198"/>
    </source>
</evidence>
<evidence type="ECO:0000256" key="3">
    <source>
        <dbReference type="ARBA" id="ARBA00022806"/>
    </source>
</evidence>
<dbReference type="PANTHER" id="PTHR11070:SF45">
    <property type="entry name" value="DNA 3'-5' HELICASE"/>
    <property type="match status" value="1"/>
</dbReference>
<evidence type="ECO:0000256" key="2">
    <source>
        <dbReference type="ARBA" id="ARBA00022801"/>
    </source>
</evidence>
<evidence type="ECO:0000256" key="5">
    <source>
        <dbReference type="ARBA" id="ARBA00023235"/>
    </source>
</evidence>
<comment type="catalytic activity">
    <reaction evidence="8">
        <text>ATP + H2O = ADP + phosphate + H(+)</text>
        <dbReference type="Rhea" id="RHEA:13065"/>
        <dbReference type="ChEBI" id="CHEBI:15377"/>
        <dbReference type="ChEBI" id="CHEBI:15378"/>
        <dbReference type="ChEBI" id="CHEBI:30616"/>
        <dbReference type="ChEBI" id="CHEBI:43474"/>
        <dbReference type="ChEBI" id="CHEBI:456216"/>
        <dbReference type="EC" id="5.6.2.4"/>
    </reaction>
</comment>